<protein>
    <submittedName>
        <fullName evidence="1">Uncharacterized protein</fullName>
    </submittedName>
</protein>
<reference evidence="1" key="1">
    <citation type="submission" date="2023-03" db="UniProtKB">
        <authorList>
            <consortium name="EnsemblPlants"/>
        </authorList>
    </citation>
    <scope>IDENTIFICATION</scope>
</reference>
<dbReference type="AlphaFoldDB" id="A0A9I9EGR2"/>
<proteinExistence type="predicted"/>
<accession>A0A9I9EGR2</accession>
<dbReference type="EnsemblPlants" id="MELO3C033496.2.1">
    <property type="protein sequence ID" value="MELO3C033496.2.1"/>
    <property type="gene ID" value="MELO3C033496.2"/>
</dbReference>
<sequence>MADQKLLQEPAPCMESNSYRSRTQLMLIVITDTIDMRPIEPSTLSQVNHQIKYPHLIHNVYN</sequence>
<name>A0A9I9EGR2_CUCME</name>
<dbReference type="Gramene" id="MELO3C033496.2.1">
    <property type="protein sequence ID" value="MELO3C033496.2.1"/>
    <property type="gene ID" value="MELO3C033496.2"/>
</dbReference>
<evidence type="ECO:0000313" key="1">
    <source>
        <dbReference type="EnsemblPlants" id="MELO3C033496.2.1"/>
    </source>
</evidence>
<organism evidence="1">
    <name type="scientific">Cucumis melo</name>
    <name type="common">Muskmelon</name>
    <dbReference type="NCBI Taxonomy" id="3656"/>
    <lineage>
        <taxon>Eukaryota</taxon>
        <taxon>Viridiplantae</taxon>
        <taxon>Streptophyta</taxon>
        <taxon>Embryophyta</taxon>
        <taxon>Tracheophyta</taxon>
        <taxon>Spermatophyta</taxon>
        <taxon>Magnoliopsida</taxon>
        <taxon>eudicotyledons</taxon>
        <taxon>Gunneridae</taxon>
        <taxon>Pentapetalae</taxon>
        <taxon>rosids</taxon>
        <taxon>fabids</taxon>
        <taxon>Cucurbitales</taxon>
        <taxon>Cucurbitaceae</taxon>
        <taxon>Benincaseae</taxon>
        <taxon>Cucumis</taxon>
    </lineage>
</organism>